<proteinExistence type="predicted"/>
<dbReference type="AlphaFoldDB" id="A0AA52F0H3"/>
<evidence type="ECO:0000313" key="1">
    <source>
        <dbReference type="EMBL" id="WNB18233.1"/>
    </source>
</evidence>
<name>A0AA52F0H3_9BACT</name>
<dbReference type="Proteomes" id="UP001232019">
    <property type="component" value="Chromosome"/>
</dbReference>
<organism evidence="1">
    <name type="scientific">Marivirga arenosa</name>
    <dbReference type="NCBI Taxonomy" id="3059076"/>
    <lineage>
        <taxon>Bacteria</taxon>
        <taxon>Pseudomonadati</taxon>
        <taxon>Bacteroidota</taxon>
        <taxon>Cytophagia</taxon>
        <taxon>Cytophagales</taxon>
        <taxon>Marivirgaceae</taxon>
        <taxon>Marivirga</taxon>
    </lineage>
</organism>
<reference evidence="1" key="1">
    <citation type="submission" date="2023-08" db="EMBL/GenBank/DDBJ databases">
        <title>Comparative genomics and taxonomic characterization of three novel marine species of genus Marivirga.</title>
        <authorList>
            <person name="Muhammad N."/>
            <person name="Kim S.-G."/>
        </authorList>
    </citation>
    <scope>NUCLEOTIDE SEQUENCE</scope>
    <source>
        <strain evidence="1">BKB1-2</strain>
    </source>
</reference>
<accession>A0AA52F0H3</accession>
<gene>
    <name evidence="1" type="ORF">QYS47_29620</name>
</gene>
<dbReference type="EMBL" id="CP129968">
    <property type="protein sequence ID" value="WNB18233.1"/>
    <property type="molecule type" value="Genomic_DNA"/>
</dbReference>
<dbReference type="RefSeq" id="WP_322347760.1">
    <property type="nucleotide sequence ID" value="NZ_CP129968.2"/>
</dbReference>
<sequence length="348" mass="37922">MIITWNTDPSKGQFKPGSGKFSSYYQYDTVTRKFVRVRLELGRNPSSSGGDSGGTGAFFSEKRYVGFSNERLDTKSNKWNIVDGELYFDGTKLATEPAPGLRTYDTSRTDFSTGSRALHTGNLVTDTPHYPDGIRASHLSIIANDAILNQESLRGITTSKASPATLSDALKAKISAIVDKPFIEITDADLLTCLKTQVAQIKAELVTPSKESLDTSLDTVDKLITDIKIEITDKGLVPNEKFEAAFKDLAAKVEAAKTAVEDGKGIVDAIKEVSTAKAALNEAVTEIDAKHQESLREQMEASQEAIETAQTDSETWEGIDAEYESPEEATTLDEYEESIGNEEVIKSV</sequence>
<dbReference type="KEGG" id="marp:QYS47_29620"/>
<protein>
    <submittedName>
        <fullName evidence="1">Uncharacterized protein</fullName>
    </submittedName>
</protein>